<feature type="domain" description="FHA" evidence="7">
    <location>
        <begin position="59"/>
        <end position="108"/>
    </location>
</feature>
<reference evidence="10" key="3">
    <citation type="submission" date="2022-06" db="UniProtKB">
        <authorList>
            <consortium name="EnsemblMetazoa"/>
        </authorList>
    </citation>
    <scope>IDENTIFICATION</scope>
</reference>
<dbReference type="OrthoDB" id="5971507at2759"/>
<dbReference type="SUPFAM" id="SSF49879">
    <property type="entry name" value="SMAD/FHA domain"/>
    <property type="match status" value="1"/>
</dbReference>
<dbReference type="Pfam" id="PF00498">
    <property type="entry name" value="FHA"/>
    <property type="match status" value="1"/>
</dbReference>
<evidence type="ECO:0000256" key="2">
    <source>
        <dbReference type="ARBA" id="ARBA00017908"/>
    </source>
</evidence>
<evidence type="ECO:0000256" key="5">
    <source>
        <dbReference type="ARBA" id="ARBA00022833"/>
    </source>
</evidence>
<dbReference type="Gene3D" id="3.30.40.10">
    <property type="entry name" value="Zinc/RING finger domain, C3HC4 (zinc finger)"/>
    <property type="match status" value="1"/>
</dbReference>
<evidence type="ECO:0000259" key="7">
    <source>
        <dbReference type="PROSITE" id="PS50006"/>
    </source>
</evidence>
<reference evidence="11" key="1">
    <citation type="journal article" date="2020" name="PLoS Negl. Trop. Dis.">
        <title>High-quality nuclear genome for Sarcoptes scabiei-A critical resource for a neglected parasite.</title>
        <authorList>
            <person name="Korhonen P.K."/>
            <person name="Gasser R.B."/>
            <person name="Ma G."/>
            <person name="Wang T."/>
            <person name="Stroehlein A.J."/>
            <person name="Young N.D."/>
            <person name="Ang C.S."/>
            <person name="Fernando D.D."/>
            <person name="Lu H.C."/>
            <person name="Taylor S."/>
            <person name="Reynolds S.L."/>
            <person name="Mofiz E."/>
            <person name="Najaraj S.H."/>
            <person name="Gowda H."/>
            <person name="Madugundu A."/>
            <person name="Renuse S."/>
            <person name="Holt D."/>
            <person name="Pandey A."/>
            <person name="Papenfuss A.T."/>
            <person name="Fischer K."/>
        </authorList>
    </citation>
    <scope>NUCLEOTIDE SEQUENCE [LARGE SCALE GENOMIC DNA]</scope>
</reference>
<evidence type="ECO:0000313" key="10">
    <source>
        <dbReference type="EnsemblMetazoa" id="KAF7488413.1"/>
    </source>
</evidence>
<dbReference type="SMART" id="SM00240">
    <property type="entry name" value="FHA"/>
    <property type="match status" value="1"/>
</dbReference>
<dbReference type="InterPro" id="IPR001841">
    <property type="entry name" value="Znf_RING"/>
</dbReference>
<dbReference type="SUPFAM" id="SSF57850">
    <property type="entry name" value="RING/U-box"/>
    <property type="match status" value="1"/>
</dbReference>
<dbReference type="InterPro" id="IPR000253">
    <property type="entry name" value="FHA_dom"/>
</dbReference>
<dbReference type="AlphaFoldDB" id="A0A834VCD3"/>
<name>A0A834VCD3_SARSC</name>
<comment type="similarity">
    <text evidence="1">Belongs to the CHFR family.</text>
</comment>
<dbReference type="PANTHER" id="PTHR15898">
    <property type="entry name" value="BIFUNCTIONAL APOPTOSIS REGULATOR"/>
    <property type="match status" value="1"/>
</dbReference>
<accession>A0A834VCD3</accession>
<dbReference type="PROSITE" id="PS50089">
    <property type="entry name" value="ZF_RING_2"/>
    <property type="match status" value="1"/>
</dbReference>
<gene>
    <name evidence="9" type="ORF">SSS_4499</name>
</gene>
<dbReference type="EnsemblMetazoa" id="SSS_4499s_mrna">
    <property type="protein sequence ID" value="KAF7488413.1"/>
    <property type="gene ID" value="SSS_4499"/>
</dbReference>
<keyword evidence="5" id="KW-0862">Zinc</keyword>
<dbReference type="PROSITE" id="PS50006">
    <property type="entry name" value="FHA_DOMAIN"/>
    <property type="match status" value="1"/>
</dbReference>
<dbReference type="GO" id="GO:0061630">
    <property type="term" value="F:ubiquitin protein ligase activity"/>
    <property type="evidence" value="ECO:0007669"/>
    <property type="project" value="TreeGrafter"/>
</dbReference>
<dbReference type="GO" id="GO:0008270">
    <property type="term" value="F:zinc ion binding"/>
    <property type="evidence" value="ECO:0007669"/>
    <property type="project" value="UniProtKB-KW"/>
</dbReference>
<dbReference type="SMART" id="SM00184">
    <property type="entry name" value="RING"/>
    <property type="match status" value="1"/>
</dbReference>
<protein>
    <recommendedName>
        <fullName evidence="2">E3 ubiquitin-protein ligase CHFR</fullName>
    </recommendedName>
</protein>
<evidence type="ECO:0000313" key="11">
    <source>
        <dbReference type="Proteomes" id="UP000070412"/>
    </source>
</evidence>
<sequence length="350" mass="41192">MFNDVDDDDDDDEMMISLENIYTSNLLFDFVDYETGKDAILILQGSKRIHFKLSAKEQCRFGRDSDCDYQLRSIEISKKHFEIKYENSEWIIQDLNSLNGIYVDDRFIEDKTTLSDKCQISCGRPNVSSYKFIFFIDYEAYVIEQLYETYQITGDRKLFSNSFYEIATNFSHNYENLKNLFTRIKVIEYSRLKLKLLVRLIRVSTLQMLLDESDSNCLNELDRSKREFLIKIEEFHLFLSQSFSDYSKQALIADRNNNDENFIAKTNHFDQLIKEELICSICLGLLIKPKMVNCGHIFCSICIDRSMSMLSTCPYCRTYITFFSICENLNEFVNLSIHFSESSNLETILN</sequence>
<dbReference type="EMBL" id="WVUK01000066">
    <property type="protein sequence ID" value="KAF7488413.1"/>
    <property type="molecule type" value="Genomic_DNA"/>
</dbReference>
<reference evidence="9" key="2">
    <citation type="submission" date="2020-01" db="EMBL/GenBank/DDBJ databases">
        <authorList>
            <person name="Korhonen P.K.K."/>
            <person name="Guangxu M.G."/>
            <person name="Wang T.W."/>
            <person name="Stroehlein A.J.S."/>
            <person name="Young N.D."/>
            <person name="Ang C.-S.A."/>
            <person name="Fernando D.W.F."/>
            <person name="Lu H.L."/>
            <person name="Taylor S.T."/>
            <person name="Ehtesham M.E.M."/>
            <person name="Najaraj S.H.N."/>
            <person name="Harsha G.H.G."/>
            <person name="Madugundu A.M."/>
            <person name="Renuse S.R."/>
            <person name="Holt D.H."/>
            <person name="Pandey A.P."/>
            <person name="Papenfuss A.P."/>
            <person name="Gasser R.B.G."/>
            <person name="Fischer K.F."/>
        </authorList>
    </citation>
    <scope>NUCLEOTIDE SEQUENCE</scope>
    <source>
        <strain evidence="9">SSS_KF_BRIS2020</strain>
    </source>
</reference>
<dbReference type="InterPro" id="IPR017907">
    <property type="entry name" value="Znf_RING_CS"/>
</dbReference>
<dbReference type="Proteomes" id="UP000070412">
    <property type="component" value="Unassembled WGS sequence"/>
</dbReference>
<dbReference type="GO" id="GO:0043161">
    <property type="term" value="P:proteasome-mediated ubiquitin-dependent protein catabolic process"/>
    <property type="evidence" value="ECO:0007669"/>
    <property type="project" value="TreeGrafter"/>
</dbReference>
<dbReference type="Gene3D" id="2.60.200.20">
    <property type="match status" value="1"/>
</dbReference>
<evidence type="ECO:0000256" key="1">
    <source>
        <dbReference type="ARBA" id="ARBA00005797"/>
    </source>
</evidence>
<organism evidence="9">
    <name type="scientific">Sarcoptes scabiei</name>
    <name type="common">Itch mite</name>
    <name type="synonym">Acarus scabiei</name>
    <dbReference type="NCBI Taxonomy" id="52283"/>
    <lineage>
        <taxon>Eukaryota</taxon>
        <taxon>Metazoa</taxon>
        <taxon>Ecdysozoa</taxon>
        <taxon>Arthropoda</taxon>
        <taxon>Chelicerata</taxon>
        <taxon>Arachnida</taxon>
        <taxon>Acari</taxon>
        <taxon>Acariformes</taxon>
        <taxon>Sarcoptiformes</taxon>
        <taxon>Astigmata</taxon>
        <taxon>Psoroptidia</taxon>
        <taxon>Sarcoptoidea</taxon>
        <taxon>Sarcoptidae</taxon>
        <taxon>Sarcoptinae</taxon>
        <taxon>Sarcoptes</taxon>
    </lineage>
</organism>
<dbReference type="InterPro" id="IPR013083">
    <property type="entry name" value="Znf_RING/FYVE/PHD"/>
</dbReference>
<dbReference type="Pfam" id="PF13923">
    <property type="entry name" value="zf-C3HC4_2"/>
    <property type="match status" value="1"/>
</dbReference>
<dbReference type="InterPro" id="IPR008984">
    <property type="entry name" value="SMAD_FHA_dom_sf"/>
</dbReference>
<feature type="domain" description="RING-type" evidence="8">
    <location>
        <begin position="279"/>
        <end position="317"/>
    </location>
</feature>
<dbReference type="PROSITE" id="PS00518">
    <property type="entry name" value="ZF_RING_1"/>
    <property type="match status" value="1"/>
</dbReference>
<keyword evidence="4 6" id="KW-0863">Zinc-finger</keyword>
<evidence type="ECO:0000256" key="3">
    <source>
        <dbReference type="ARBA" id="ARBA00022723"/>
    </source>
</evidence>
<dbReference type="CDD" id="cd00060">
    <property type="entry name" value="FHA"/>
    <property type="match status" value="1"/>
</dbReference>
<evidence type="ECO:0000256" key="4">
    <source>
        <dbReference type="ARBA" id="ARBA00022771"/>
    </source>
</evidence>
<keyword evidence="11" id="KW-1185">Reference proteome</keyword>
<evidence type="ECO:0000256" key="6">
    <source>
        <dbReference type="PROSITE-ProRule" id="PRU00175"/>
    </source>
</evidence>
<proteinExistence type="inferred from homology"/>
<evidence type="ECO:0000259" key="8">
    <source>
        <dbReference type="PROSITE" id="PS50089"/>
    </source>
</evidence>
<dbReference type="PANTHER" id="PTHR15898:SF13">
    <property type="entry name" value="BIFUNCTIONAL APOPTOSIS REGULATOR"/>
    <property type="match status" value="1"/>
</dbReference>
<keyword evidence="3" id="KW-0479">Metal-binding</keyword>
<evidence type="ECO:0000313" key="9">
    <source>
        <dbReference type="EMBL" id="KAF7488413.1"/>
    </source>
</evidence>